<feature type="domain" description="DUF7924" evidence="2">
    <location>
        <begin position="269"/>
        <end position="431"/>
    </location>
</feature>
<dbReference type="Proteomes" id="UP000800092">
    <property type="component" value="Unassembled WGS sequence"/>
</dbReference>
<feature type="compositionally biased region" description="Polar residues" evidence="1">
    <location>
        <begin position="492"/>
        <end position="509"/>
    </location>
</feature>
<dbReference type="OrthoDB" id="5336565at2759"/>
<accession>A0A6A6GVM3</accession>
<reference evidence="3" key="1">
    <citation type="journal article" date="2020" name="Stud. Mycol.">
        <title>101 Dothideomycetes genomes: a test case for predicting lifestyles and emergence of pathogens.</title>
        <authorList>
            <person name="Haridas S."/>
            <person name="Albert R."/>
            <person name="Binder M."/>
            <person name="Bloem J."/>
            <person name="Labutti K."/>
            <person name="Salamov A."/>
            <person name="Andreopoulos B."/>
            <person name="Baker S."/>
            <person name="Barry K."/>
            <person name="Bills G."/>
            <person name="Bluhm B."/>
            <person name="Cannon C."/>
            <person name="Castanera R."/>
            <person name="Culley D."/>
            <person name="Daum C."/>
            <person name="Ezra D."/>
            <person name="Gonzalez J."/>
            <person name="Henrissat B."/>
            <person name="Kuo A."/>
            <person name="Liang C."/>
            <person name="Lipzen A."/>
            <person name="Lutzoni F."/>
            <person name="Magnuson J."/>
            <person name="Mondo S."/>
            <person name="Nolan M."/>
            <person name="Ohm R."/>
            <person name="Pangilinan J."/>
            <person name="Park H.-J."/>
            <person name="Ramirez L."/>
            <person name="Alfaro M."/>
            <person name="Sun H."/>
            <person name="Tritt A."/>
            <person name="Yoshinaga Y."/>
            <person name="Zwiers L.-H."/>
            <person name="Turgeon B."/>
            <person name="Goodwin S."/>
            <person name="Spatafora J."/>
            <person name="Crous P."/>
            <person name="Grigoriev I."/>
        </authorList>
    </citation>
    <scope>NUCLEOTIDE SEQUENCE</scope>
    <source>
        <strain evidence="3">Tuck. ex Michener</strain>
    </source>
</reference>
<feature type="region of interest" description="Disordered" evidence="1">
    <location>
        <begin position="434"/>
        <end position="554"/>
    </location>
</feature>
<sequence>MPEPQLSNSSSSRRQKQPSHHSPGYVSTPAFWDSLSKVWLTKHALREFDRRNSRPHSPGRQSHRPITRNFLTEQRNVRKPISAADFLRNSAPGRWRDVKRFARHGGPGLSDLVGYPEPTPLNRKMSSSRSISHRNHGPSNSRIRTVKRTLVEQSTSGKGKSTTTSNPNDANYQQKLIDDGVFPYGYKYPDGNRPPLPPNWDETCKRLAQRRPSLSPSAFPEEAYQKFEEADADAFNEDAVKDTVLPAMLQAIGASAGAQKNILFTNIDPITDNITQAKPDYYYGAQPEQINPRVCNELSKHIIPSKHAHLPAVPNFFLEAKGPYGSGAAAKRQVCHDGAIGARAMQSLRSYGRSEPVYDNHAYTISATYHEGTLKLYNHWVAQPNGPGTRPEYYMHQLNTWSMAGNKDAFLQGATAFKNALDLTREQRNAAIGYASDVADQTIEDETGKEDGGGSEGEEEEREGGEEEAKEEEEEETEKEAEGTVDDEAEAESSNTKPSFDRGTSQILSTPGEDEEESESSVEGEEESLRLPPAKRPSSSKSHRSHRQKRKTDN</sequence>
<feature type="compositionally biased region" description="Polar residues" evidence="1">
    <location>
        <begin position="1"/>
        <end position="12"/>
    </location>
</feature>
<evidence type="ECO:0000313" key="4">
    <source>
        <dbReference type="Proteomes" id="UP000800092"/>
    </source>
</evidence>
<feature type="region of interest" description="Disordered" evidence="1">
    <location>
        <begin position="50"/>
        <end position="73"/>
    </location>
</feature>
<keyword evidence="4" id="KW-1185">Reference proteome</keyword>
<feature type="region of interest" description="Disordered" evidence="1">
    <location>
        <begin position="122"/>
        <end position="173"/>
    </location>
</feature>
<protein>
    <recommendedName>
        <fullName evidence="2">DUF7924 domain-containing protein</fullName>
    </recommendedName>
</protein>
<feature type="compositionally biased region" description="Acidic residues" evidence="1">
    <location>
        <begin position="512"/>
        <end position="526"/>
    </location>
</feature>
<evidence type="ECO:0000313" key="3">
    <source>
        <dbReference type="EMBL" id="KAF2229648.1"/>
    </source>
</evidence>
<feature type="compositionally biased region" description="Basic residues" evidence="1">
    <location>
        <begin position="541"/>
        <end position="554"/>
    </location>
</feature>
<feature type="compositionally biased region" description="Low complexity" evidence="1">
    <location>
        <begin position="530"/>
        <end position="540"/>
    </location>
</feature>
<feature type="compositionally biased region" description="Acidic residues" evidence="1">
    <location>
        <begin position="456"/>
        <end position="491"/>
    </location>
</feature>
<name>A0A6A6GVM3_VIRVR</name>
<dbReference type="AlphaFoldDB" id="A0A6A6GVM3"/>
<gene>
    <name evidence="3" type="ORF">EV356DRAFT_455391</name>
</gene>
<dbReference type="InterPro" id="IPR057684">
    <property type="entry name" value="DUF7924"/>
</dbReference>
<feature type="compositionally biased region" description="Low complexity" evidence="1">
    <location>
        <begin position="154"/>
        <end position="165"/>
    </location>
</feature>
<dbReference type="Pfam" id="PF25545">
    <property type="entry name" value="DUF7924"/>
    <property type="match status" value="1"/>
</dbReference>
<dbReference type="EMBL" id="ML991857">
    <property type="protein sequence ID" value="KAF2229648.1"/>
    <property type="molecule type" value="Genomic_DNA"/>
</dbReference>
<proteinExistence type="predicted"/>
<evidence type="ECO:0000259" key="2">
    <source>
        <dbReference type="Pfam" id="PF25545"/>
    </source>
</evidence>
<feature type="region of interest" description="Disordered" evidence="1">
    <location>
        <begin position="1"/>
        <end position="29"/>
    </location>
</feature>
<evidence type="ECO:0000256" key="1">
    <source>
        <dbReference type="SAM" id="MobiDB-lite"/>
    </source>
</evidence>
<organism evidence="3 4">
    <name type="scientific">Viridothelium virens</name>
    <name type="common">Speckled blister lichen</name>
    <name type="synonym">Trypethelium virens</name>
    <dbReference type="NCBI Taxonomy" id="1048519"/>
    <lineage>
        <taxon>Eukaryota</taxon>
        <taxon>Fungi</taxon>
        <taxon>Dikarya</taxon>
        <taxon>Ascomycota</taxon>
        <taxon>Pezizomycotina</taxon>
        <taxon>Dothideomycetes</taxon>
        <taxon>Dothideomycetes incertae sedis</taxon>
        <taxon>Trypetheliales</taxon>
        <taxon>Trypetheliaceae</taxon>
        <taxon>Viridothelium</taxon>
    </lineage>
</organism>